<gene>
    <name evidence="2" type="ORF">FOZ60_000154</name>
</gene>
<dbReference type="Pfam" id="PF11838">
    <property type="entry name" value="ERAP1_C"/>
    <property type="match status" value="1"/>
</dbReference>
<reference evidence="2 3" key="1">
    <citation type="submission" date="2020-04" db="EMBL/GenBank/DDBJ databases">
        <title>Perkinsus olseni comparative genomics.</title>
        <authorList>
            <person name="Bogema D.R."/>
        </authorList>
    </citation>
    <scope>NUCLEOTIDE SEQUENCE [LARGE SCALE GENOMIC DNA]</scope>
    <source>
        <strain evidence="2">00978-12</strain>
    </source>
</reference>
<feature type="domain" description="ERAP1-like C-terminal" evidence="1">
    <location>
        <begin position="6"/>
        <end position="82"/>
    </location>
</feature>
<dbReference type="InterPro" id="IPR024571">
    <property type="entry name" value="ERAP1-like_C_dom"/>
</dbReference>
<dbReference type="Proteomes" id="UP000541610">
    <property type="component" value="Unassembled WGS sequence"/>
</dbReference>
<evidence type="ECO:0000313" key="3">
    <source>
        <dbReference type="Proteomes" id="UP000541610"/>
    </source>
</evidence>
<protein>
    <recommendedName>
        <fullName evidence="1">ERAP1-like C-terminal domain-containing protein</fullName>
    </recommendedName>
</protein>
<accession>A0A7J6PK01</accession>
<dbReference type="AlphaFoldDB" id="A0A7J6PK01"/>
<evidence type="ECO:0000259" key="1">
    <source>
        <dbReference type="Pfam" id="PF11838"/>
    </source>
</evidence>
<evidence type="ECO:0000313" key="2">
    <source>
        <dbReference type="EMBL" id="KAF4696464.1"/>
    </source>
</evidence>
<dbReference type="EMBL" id="JABANP010000010">
    <property type="protein sequence ID" value="KAF4696464.1"/>
    <property type="molecule type" value="Genomic_DNA"/>
</dbReference>
<comment type="caution">
    <text evidence="2">The sequence shown here is derived from an EMBL/GenBank/DDBJ whole genome shotgun (WGS) entry which is preliminary data.</text>
</comment>
<sequence>MASVRISSKGGADLAWNWLETNFSAVHRRVATASSTLLASVIGSCSRNACTEEMAQRVEKLAADYNLKEISRSVSQIAETIRSNAGLVQRASASPLATDSLLAAAGD</sequence>
<dbReference type="Gene3D" id="1.25.50.20">
    <property type="match status" value="1"/>
</dbReference>
<organism evidence="2 3">
    <name type="scientific">Perkinsus olseni</name>
    <name type="common">Perkinsus atlanticus</name>
    <dbReference type="NCBI Taxonomy" id="32597"/>
    <lineage>
        <taxon>Eukaryota</taxon>
        <taxon>Sar</taxon>
        <taxon>Alveolata</taxon>
        <taxon>Perkinsozoa</taxon>
        <taxon>Perkinsea</taxon>
        <taxon>Perkinsida</taxon>
        <taxon>Perkinsidae</taxon>
        <taxon>Perkinsus</taxon>
    </lineage>
</organism>
<name>A0A7J6PK01_PEROL</name>
<dbReference type="OrthoDB" id="10595608at2759"/>
<proteinExistence type="predicted"/>